<keyword evidence="2" id="KW-0067">ATP-binding</keyword>
<dbReference type="InterPro" id="IPR000719">
    <property type="entry name" value="Prot_kinase_dom"/>
</dbReference>
<dbReference type="GO" id="GO:0004672">
    <property type="term" value="F:protein kinase activity"/>
    <property type="evidence" value="ECO:0007669"/>
    <property type="project" value="InterPro"/>
</dbReference>
<dbReference type="GO" id="GO:0005524">
    <property type="term" value="F:ATP binding"/>
    <property type="evidence" value="ECO:0007669"/>
    <property type="project" value="UniProtKB-KW"/>
</dbReference>
<organism evidence="4 5">
    <name type="scientific">Nelumbo nucifera</name>
    <name type="common">Sacred lotus</name>
    <dbReference type="NCBI Taxonomy" id="4432"/>
    <lineage>
        <taxon>Eukaryota</taxon>
        <taxon>Viridiplantae</taxon>
        <taxon>Streptophyta</taxon>
        <taxon>Embryophyta</taxon>
        <taxon>Tracheophyta</taxon>
        <taxon>Spermatophyta</taxon>
        <taxon>Magnoliopsida</taxon>
        <taxon>Proteales</taxon>
        <taxon>Nelumbonaceae</taxon>
        <taxon>Nelumbo</taxon>
    </lineage>
</organism>
<evidence type="ECO:0000259" key="3">
    <source>
        <dbReference type="PROSITE" id="PS50011"/>
    </source>
</evidence>
<proteinExistence type="predicted"/>
<dbReference type="PANTHER" id="PTHR27005">
    <property type="entry name" value="WALL-ASSOCIATED RECEPTOR KINASE-LIKE 21"/>
    <property type="match status" value="1"/>
</dbReference>
<dbReference type="AlphaFoldDB" id="A0A822ZFY3"/>
<evidence type="ECO:0000313" key="4">
    <source>
        <dbReference type="EMBL" id="DAD42621.1"/>
    </source>
</evidence>
<dbReference type="PROSITE" id="PS50011">
    <property type="entry name" value="PROTEIN_KINASE_DOM"/>
    <property type="match status" value="1"/>
</dbReference>
<evidence type="ECO:0000256" key="2">
    <source>
        <dbReference type="ARBA" id="ARBA00022840"/>
    </source>
</evidence>
<feature type="domain" description="Protein kinase" evidence="3">
    <location>
        <begin position="1"/>
        <end position="110"/>
    </location>
</feature>
<reference evidence="4 5" key="1">
    <citation type="journal article" date="2020" name="Mol. Biol. Evol.">
        <title>Distinct Expression and Methylation Patterns for Genes with Different Fates following a Single Whole-Genome Duplication in Flowering Plants.</title>
        <authorList>
            <person name="Shi T."/>
            <person name="Rahmani R.S."/>
            <person name="Gugger P.F."/>
            <person name="Wang M."/>
            <person name="Li H."/>
            <person name="Zhang Y."/>
            <person name="Li Z."/>
            <person name="Wang Q."/>
            <person name="Van de Peer Y."/>
            <person name="Marchal K."/>
            <person name="Chen J."/>
        </authorList>
    </citation>
    <scope>NUCLEOTIDE SEQUENCE [LARGE SCALE GENOMIC DNA]</scope>
    <source>
        <tissue evidence="4">Leaf</tissue>
    </source>
</reference>
<keyword evidence="1" id="KW-0547">Nucleotide-binding</keyword>
<evidence type="ECO:0000313" key="5">
    <source>
        <dbReference type="Proteomes" id="UP000607653"/>
    </source>
</evidence>
<protein>
    <recommendedName>
        <fullName evidence="3">Protein kinase domain-containing protein</fullName>
    </recommendedName>
</protein>
<dbReference type="InterPro" id="IPR011009">
    <property type="entry name" value="Kinase-like_dom_sf"/>
</dbReference>
<name>A0A822ZFY3_NELNU</name>
<comment type="caution">
    <text evidence="4">The sequence shown here is derived from an EMBL/GenBank/DDBJ whole genome shotgun (WGS) entry which is preliminary data.</text>
</comment>
<sequence>MGYLDPEYLHTSQLTEKSDVYSFGVVLVELLTGRQALSFDRPEQERNLAMHFMTLMKQDKVNEILEDRVTNECNSDQLREVTMIAKRCSKQNGEERPTMKEVAVELRGFESV</sequence>
<keyword evidence="5" id="KW-1185">Reference proteome</keyword>
<gene>
    <name evidence="4" type="ORF">HUJ06_000851</name>
</gene>
<accession>A0A822ZFY3</accession>
<dbReference type="PANTHER" id="PTHR27005:SF283">
    <property type="entry name" value="OS02G0633066 PROTEIN"/>
    <property type="match status" value="1"/>
</dbReference>
<dbReference type="InterPro" id="IPR001245">
    <property type="entry name" value="Ser-Thr/Tyr_kinase_cat_dom"/>
</dbReference>
<dbReference type="Proteomes" id="UP000607653">
    <property type="component" value="Unassembled WGS sequence"/>
</dbReference>
<dbReference type="Gene3D" id="1.10.510.10">
    <property type="entry name" value="Transferase(Phosphotransferase) domain 1"/>
    <property type="match status" value="1"/>
</dbReference>
<dbReference type="Pfam" id="PF07714">
    <property type="entry name" value="PK_Tyr_Ser-Thr"/>
    <property type="match status" value="1"/>
</dbReference>
<dbReference type="GO" id="GO:0007166">
    <property type="term" value="P:cell surface receptor signaling pathway"/>
    <property type="evidence" value="ECO:0007669"/>
    <property type="project" value="InterPro"/>
</dbReference>
<evidence type="ECO:0000256" key="1">
    <source>
        <dbReference type="ARBA" id="ARBA00022741"/>
    </source>
</evidence>
<dbReference type="EMBL" id="DUZY01000006">
    <property type="protein sequence ID" value="DAD42621.1"/>
    <property type="molecule type" value="Genomic_DNA"/>
</dbReference>
<dbReference type="InterPro" id="IPR045274">
    <property type="entry name" value="WAK-like"/>
</dbReference>
<dbReference type="SUPFAM" id="SSF56112">
    <property type="entry name" value="Protein kinase-like (PK-like)"/>
    <property type="match status" value="1"/>
</dbReference>